<protein>
    <submittedName>
        <fullName evidence="5">L-alanine-DL-glutamate epimerase</fullName>
    </submittedName>
</protein>
<dbReference type="GO" id="GO:0000287">
    <property type="term" value="F:magnesium ion binding"/>
    <property type="evidence" value="ECO:0007669"/>
    <property type="project" value="TreeGrafter"/>
</dbReference>
<keyword evidence="6" id="KW-1185">Reference proteome</keyword>
<keyword evidence="3" id="KW-0460">Magnesium</keyword>
<dbReference type="InterPro" id="IPR036849">
    <property type="entry name" value="Enolase-like_C_sf"/>
</dbReference>
<evidence type="ECO:0000313" key="6">
    <source>
        <dbReference type="Proteomes" id="UP000199107"/>
    </source>
</evidence>
<dbReference type="InterPro" id="IPR046945">
    <property type="entry name" value="RHMD-like"/>
</dbReference>
<dbReference type="Proteomes" id="UP000199107">
    <property type="component" value="Unassembled WGS sequence"/>
</dbReference>
<feature type="domain" description="Mandelate racemase/muconate lactonizing enzyme C-terminal" evidence="4">
    <location>
        <begin position="141"/>
        <end position="241"/>
    </location>
</feature>
<dbReference type="RefSeq" id="WP_089660718.1">
    <property type="nucleotide sequence ID" value="NZ_FNGH01000026.1"/>
</dbReference>
<dbReference type="GO" id="GO:0016052">
    <property type="term" value="P:carbohydrate catabolic process"/>
    <property type="evidence" value="ECO:0007669"/>
    <property type="project" value="TreeGrafter"/>
</dbReference>
<dbReference type="InterPro" id="IPR029065">
    <property type="entry name" value="Enolase_C-like"/>
</dbReference>
<dbReference type="SMART" id="SM00922">
    <property type="entry name" value="MR_MLE"/>
    <property type="match status" value="1"/>
</dbReference>
<reference evidence="6" key="1">
    <citation type="submission" date="2016-10" db="EMBL/GenBank/DDBJ databases">
        <authorList>
            <person name="Varghese N."/>
            <person name="Submissions S."/>
        </authorList>
    </citation>
    <scope>NUCLEOTIDE SEQUENCE [LARGE SCALE GENOMIC DNA]</scope>
    <source>
        <strain evidence="6">AAP</strain>
    </source>
</reference>
<evidence type="ECO:0000256" key="3">
    <source>
        <dbReference type="ARBA" id="ARBA00022842"/>
    </source>
</evidence>
<organism evidence="5 6">
    <name type="scientific">Franzmannia pantelleriensis</name>
    <dbReference type="NCBI Taxonomy" id="48727"/>
    <lineage>
        <taxon>Bacteria</taxon>
        <taxon>Pseudomonadati</taxon>
        <taxon>Pseudomonadota</taxon>
        <taxon>Gammaproteobacteria</taxon>
        <taxon>Oceanospirillales</taxon>
        <taxon>Halomonadaceae</taxon>
        <taxon>Franzmannia</taxon>
    </lineage>
</organism>
<comment type="cofactor">
    <cofactor evidence="1">
        <name>Mg(2+)</name>
        <dbReference type="ChEBI" id="CHEBI:18420"/>
    </cofactor>
</comment>
<dbReference type="InterPro" id="IPR013341">
    <property type="entry name" value="Mandelate_racemase_N_dom"/>
</dbReference>
<accession>A0A1G9X149</accession>
<dbReference type="CDD" id="cd03316">
    <property type="entry name" value="MR_like"/>
    <property type="match status" value="1"/>
</dbReference>
<dbReference type="PANTHER" id="PTHR13794">
    <property type="entry name" value="ENOLASE SUPERFAMILY, MANDELATE RACEMASE"/>
    <property type="match status" value="1"/>
</dbReference>
<dbReference type="AlphaFoldDB" id="A0A1G9X149"/>
<dbReference type="SFLD" id="SFLDS00001">
    <property type="entry name" value="Enolase"/>
    <property type="match status" value="1"/>
</dbReference>
<evidence type="ECO:0000259" key="4">
    <source>
        <dbReference type="SMART" id="SM00922"/>
    </source>
</evidence>
<gene>
    <name evidence="5" type="ORF">SAMN05192555_12612</name>
</gene>
<keyword evidence="2" id="KW-0479">Metal-binding</keyword>
<dbReference type="GO" id="GO:0016836">
    <property type="term" value="F:hydro-lyase activity"/>
    <property type="evidence" value="ECO:0007669"/>
    <property type="project" value="TreeGrafter"/>
</dbReference>
<dbReference type="PROSITE" id="PS00908">
    <property type="entry name" value="MR_MLE_1"/>
    <property type="match status" value="1"/>
</dbReference>
<sequence>MLITDIRATIHALNVDVPGVGVSVERRVFVFVEVETDAGIAGFGLTGAMLPAAVVACIEHHLKPALVGLPALHRERIHAHVWRKLNTRGYTGVISNALSAIDIALWDIWGKQEQRSVHELIGGYRDWAPTYATFGYPFFDTEQLAEHAKRFLADGHRMLKMVVGGDPSRTWKDDVERVRCVREAIGDDADLIIDANCWFDPFEARQLAQAVADCRLLWFEEPIQQNDVRALVDLRAQVSMPVAVGQMEGHRWRYREFIAERAVDIIQPNVIYNGGFTESIKVAHMAQAFNMPMTNGGGWPIFNMHLLCGLMNGGAVEFHYGIWQVGKHFFHGTPDPKDGRMQLSGAPGLGFTPNYEALEAARIDATQLASSSTHDAHGYRLRG</sequence>
<proteinExistence type="predicted"/>
<dbReference type="EMBL" id="FNGH01000026">
    <property type="protein sequence ID" value="SDM90418.1"/>
    <property type="molecule type" value="Genomic_DNA"/>
</dbReference>
<dbReference type="STRING" id="48727.SAMN05192555_12612"/>
<evidence type="ECO:0000256" key="1">
    <source>
        <dbReference type="ARBA" id="ARBA00001946"/>
    </source>
</evidence>
<name>A0A1G9X149_9GAMM</name>
<dbReference type="Pfam" id="PF13378">
    <property type="entry name" value="MR_MLE_C"/>
    <property type="match status" value="1"/>
</dbReference>
<dbReference type="Gene3D" id="3.30.390.10">
    <property type="entry name" value="Enolase-like, N-terminal domain"/>
    <property type="match status" value="1"/>
</dbReference>
<evidence type="ECO:0000256" key="2">
    <source>
        <dbReference type="ARBA" id="ARBA00022723"/>
    </source>
</evidence>
<dbReference type="SUPFAM" id="SSF54826">
    <property type="entry name" value="Enolase N-terminal domain-like"/>
    <property type="match status" value="1"/>
</dbReference>
<dbReference type="InterPro" id="IPR013342">
    <property type="entry name" value="Mandelate_racemase_C"/>
</dbReference>
<dbReference type="OrthoDB" id="9782675at2"/>
<dbReference type="Pfam" id="PF02746">
    <property type="entry name" value="MR_MLE_N"/>
    <property type="match status" value="1"/>
</dbReference>
<dbReference type="SUPFAM" id="SSF51604">
    <property type="entry name" value="Enolase C-terminal domain-like"/>
    <property type="match status" value="1"/>
</dbReference>
<dbReference type="GO" id="GO:0009063">
    <property type="term" value="P:amino acid catabolic process"/>
    <property type="evidence" value="ECO:0007669"/>
    <property type="project" value="InterPro"/>
</dbReference>
<evidence type="ECO:0000313" key="5">
    <source>
        <dbReference type="EMBL" id="SDM90418.1"/>
    </source>
</evidence>
<dbReference type="InterPro" id="IPR018110">
    <property type="entry name" value="Mandel_Rmase/mucon_lact_enz_CS"/>
</dbReference>
<dbReference type="PANTHER" id="PTHR13794:SF58">
    <property type="entry name" value="MITOCHONDRIAL ENOLASE SUPERFAMILY MEMBER 1"/>
    <property type="match status" value="1"/>
</dbReference>
<dbReference type="Gene3D" id="3.20.20.120">
    <property type="entry name" value="Enolase-like C-terminal domain"/>
    <property type="match status" value="1"/>
</dbReference>
<dbReference type="InterPro" id="IPR029017">
    <property type="entry name" value="Enolase-like_N"/>
</dbReference>